<evidence type="ECO:0000256" key="1">
    <source>
        <dbReference type="SAM" id="MobiDB-lite"/>
    </source>
</evidence>
<reference evidence="4 5" key="1">
    <citation type="journal article" date="2014" name="Int. J. Syst. Evol. Microbiol.">
        <title>Complete genome sequence of Corynebacterium casei LMG S-19264T (=DSM 44701T), isolated from a smear-ripened cheese.</title>
        <authorList>
            <consortium name="US DOE Joint Genome Institute (JGI-PGF)"/>
            <person name="Walter F."/>
            <person name="Albersmeier A."/>
            <person name="Kalinowski J."/>
            <person name="Ruckert C."/>
        </authorList>
    </citation>
    <scope>NUCLEOTIDE SEQUENCE [LARGE SCALE GENOMIC DNA]</scope>
    <source>
        <strain evidence="4 5">CGMCC 1.7286</strain>
    </source>
</reference>
<keyword evidence="3" id="KW-0732">Signal</keyword>
<sequence>MRPYALLSGLVLTLCLLDPGATHAGLSNAPDHRYTIKGFVLDAQDNPIPDVKVVATANNGLSDQRVTDRRGFYSLNLHLHNEDLGRLVTVQAGTQQTRIKVSFDPEDTTTNREHDLNFIGGSISERDLGFRGLPTWAYVGAGLALLGFAAARVARVHRRRKRRLARQMQKTQHHTRSRAGRKSRAR</sequence>
<accession>A0A917ZQU6</accession>
<evidence type="ECO:0000256" key="2">
    <source>
        <dbReference type="SAM" id="Phobius"/>
    </source>
</evidence>
<gene>
    <name evidence="4" type="ORF">GCM10011348_42990</name>
</gene>
<dbReference type="RefSeq" id="WP_188862694.1">
    <property type="nucleotide sequence ID" value="NZ_BMLT01000015.1"/>
</dbReference>
<evidence type="ECO:0008006" key="6">
    <source>
        <dbReference type="Google" id="ProtNLM"/>
    </source>
</evidence>
<feature type="signal peptide" evidence="3">
    <location>
        <begin position="1"/>
        <end position="24"/>
    </location>
</feature>
<feature type="transmembrane region" description="Helical" evidence="2">
    <location>
        <begin position="135"/>
        <end position="154"/>
    </location>
</feature>
<dbReference type="InterPro" id="IPR013783">
    <property type="entry name" value="Ig-like_fold"/>
</dbReference>
<keyword evidence="5" id="KW-1185">Reference proteome</keyword>
<dbReference type="InterPro" id="IPR008969">
    <property type="entry name" value="CarboxyPept-like_regulatory"/>
</dbReference>
<organism evidence="4 5">
    <name type="scientific">Marinobacterium nitratireducens</name>
    <dbReference type="NCBI Taxonomy" id="518897"/>
    <lineage>
        <taxon>Bacteria</taxon>
        <taxon>Pseudomonadati</taxon>
        <taxon>Pseudomonadota</taxon>
        <taxon>Gammaproteobacteria</taxon>
        <taxon>Oceanospirillales</taxon>
        <taxon>Oceanospirillaceae</taxon>
        <taxon>Marinobacterium</taxon>
    </lineage>
</organism>
<dbReference type="EMBL" id="BMLT01000015">
    <property type="protein sequence ID" value="GGO88150.1"/>
    <property type="molecule type" value="Genomic_DNA"/>
</dbReference>
<keyword evidence="2" id="KW-1133">Transmembrane helix</keyword>
<dbReference type="AlphaFoldDB" id="A0A917ZQU6"/>
<feature type="chain" id="PRO_5038057047" description="Carboxypeptidase regulatory-like domain-containing protein" evidence="3">
    <location>
        <begin position="25"/>
        <end position="186"/>
    </location>
</feature>
<comment type="caution">
    <text evidence="4">The sequence shown here is derived from an EMBL/GenBank/DDBJ whole genome shotgun (WGS) entry which is preliminary data.</text>
</comment>
<feature type="region of interest" description="Disordered" evidence="1">
    <location>
        <begin position="159"/>
        <end position="186"/>
    </location>
</feature>
<evidence type="ECO:0000256" key="3">
    <source>
        <dbReference type="SAM" id="SignalP"/>
    </source>
</evidence>
<dbReference type="Gene3D" id="2.60.40.10">
    <property type="entry name" value="Immunoglobulins"/>
    <property type="match status" value="1"/>
</dbReference>
<dbReference type="Proteomes" id="UP000599578">
    <property type="component" value="Unassembled WGS sequence"/>
</dbReference>
<keyword evidence="2" id="KW-0472">Membrane</keyword>
<dbReference type="SUPFAM" id="SSF49464">
    <property type="entry name" value="Carboxypeptidase regulatory domain-like"/>
    <property type="match status" value="1"/>
</dbReference>
<name>A0A917ZQU6_9GAMM</name>
<evidence type="ECO:0000313" key="5">
    <source>
        <dbReference type="Proteomes" id="UP000599578"/>
    </source>
</evidence>
<proteinExistence type="predicted"/>
<evidence type="ECO:0000313" key="4">
    <source>
        <dbReference type="EMBL" id="GGO88150.1"/>
    </source>
</evidence>
<keyword evidence="2" id="KW-0812">Transmembrane</keyword>
<protein>
    <recommendedName>
        <fullName evidence="6">Carboxypeptidase regulatory-like domain-containing protein</fullName>
    </recommendedName>
</protein>